<dbReference type="InterPro" id="IPR016181">
    <property type="entry name" value="Acyl_CoA_acyltransferase"/>
</dbReference>
<dbReference type="GO" id="GO:0016747">
    <property type="term" value="F:acyltransferase activity, transferring groups other than amino-acyl groups"/>
    <property type="evidence" value="ECO:0007669"/>
    <property type="project" value="InterPro"/>
</dbReference>
<dbReference type="PROSITE" id="PS51186">
    <property type="entry name" value="GNAT"/>
    <property type="match status" value="1"/>
</dbReference>
<dbReference type="OrthoDB" id="4938828at2"/>
<evidence type="ECO:0000313" key="2">
    <source>
        <dbReference type="EMBL" id="RVU19958.1"/>
    </source>
</evidence>
<dbReference type="EMBL" id="RZYA01000016">
    <property type="protein sequence ID" value="RVU19958.1"/>
    <property type="molecule type" value="Genomic_DNA"/>
</dbReference>
<name>A0A437PCF8_9ACTN</name>
<evidence type="ECO:0000313" key="3">
    <source>
        <dbReference type="Proteomes" id="UP000283128"/>
    </source>
</evidence>
<gene>
    <name evidence="2" type="ORF">EOT10_28530</name>
</gene>
<sequence>MVAPVELWHLDEDNLERLLAVAVDDADPGEVMPPVPGPPGWTPERREAFRAWHRARRPGLDGPLGERTYAIACEGTIVGSARLAVRDADTSGEVLETGMWLARSRRGQGLGTAALRRLLAEAGESGARALVADTRTDNHAALMALRRNGATVRPGENPSDVHAELAVKEQDLPPHGNATPPAHPL</sequence>
<protein>
    <submittedName>
        <fullName evidence="2">GNAT family N-acetyltransferase</fullName>
    </submittedName>
</protein>
<feature type="domain" description="N-acetyltransferase" evidence="1">
    <location>
        <begin position="5"/>
        <end position="168"/>
    </location>
</feature>
<accession>A0A437PCF8</accession>
<dbReference type="AlphaFoldDB" id="A0A437PCF8"/>
<dbReference type="Gene3D" id="3.40.630.30">
    <property type="match status" value="1"/>
</dbReference>
<dbReference type="RefSeq" id="WP_127831212.1">
    <property type="nucleotide sequence ID" value="NZ_RZYA01000016.1"/>
</dbReference>
<proteinExistence type="predicted"/>
<dbReference type="CDD" id="cd04301">
    <property type="entry name" value="NAT_SF"/>
    <property type="match status" value="1"/>
</dbReference>
<keyword evidence="3" id="KW-1185">Reference proteome</keyword>
<reference evidence="2 3" key="1">
    <citation type="submission" date="2019-01" db="EMBL/GenBank/DDBJ databases">
        <title>Genome sequences of Streptomyces and Rhizobium isolates collected from root and soil.</title>
        <authorList>
            <person name="Chhettri S."/>
            <person name="Sevigny J.L."/>
            <person name="Sen A."/>
            <person name="Ennis N."/>
            <person name="Tisa L."/>
        </authorList>
    </citation>
    <scope>NUCLEOTIDE SEQUENCE [LARGE SCALE GENOMIC DNA]</scope>
    <source>
        <strain evidence="2 3">San01</strain>
    </source>
</reference>
<dbReference type="SUPFAM" id="SSF55729">
    <property type="entry name" value="Acyl-CoA N-acyltransferases (Nat)"/>
    <property type="match status" value="1"/>
</dbReference>
<dbReference type="Proteomes" id="UP000283128">
    <property type="component" value="Unassembled WGS sequence"/>
</dbReference>
<comment type="caution">
    <text evidence="2">The sequence shown here is derived from an EMBL/GenBank/DDBJ whole genome shotgun (WGS) entry which is preliminary data.</text>
</comment>
<organism evidence="2 3">
    <name type="scientific">Streptomyces antnestii</name>
    <dbReference type="NCBI Taxonomy" id="2494256"/>
    <lineage>
        <taxon>Bacteria</taxon>
        <taxon>Bacillati</taxon>
        <taxon>Actinomycetota</taxon>
        <taxon>Actinomycetes</taxon>
        <taxon>Kitasatosporales</taxon>
        <taxon>Streptomycetaceae</taxon>
        <taxon>Streptomyces</taxon>
    </lineage>
</organism>
<evidence type="ECO:0000259" key="1">
    <source>
        <dbReference type="PROSITE" id="PS51186"/>
    </source>
</evidence>
<dbReference type="InterPro" id="IPR000182">
    <property type="entry name" value="GNAT_dom"/>
</dbReference>
<dbReference type="Pfam" id="PF00583">
    <property type="entry name" value="Acetyltransf_1"/>
    <property type="match status" value="1"/>
</dbReference>
<keyword evidence="2" id="KW-0808">Transferase</keyword>